<comment type="caution">
    <text evidence="2">The sequence shown here is derived from an EMBL/GenBank/DDBJ whole genome shotgun (WGS) entry which is preliminary data.</text>
</comment>
<dbReference type="InterPro" id="IPR010610">
    <property type="entry name" value="EryCIII-like_C"/>
</dbReference>
<dbReference type="Gene3D" id="3.40.50.2000">
    <property type="entry name" value="Glycogen Phosphorylase B"/>
    <property type="match status" value="2"/>
</dbReference>
<dbReference type="InterPro" id="IPR002213">
    <property type="entry name" value="UDP_glucos_trans"/>
</dbReference>
<dbReference type="Pfam" id="PF06722">
    <property type="entry name" value="EryCIII-like_C"/>
    <property type="match status" value="1"/>
</dbReference>
<sequence length="431" mass="45783">MTRVVVAASAVYGHFAPMRSIAADLVGRGHQVTVLTGSVYRDEVRGTGATFEAVDGAADFVFEEKAADPERLALPVGPAQLDWDVRNIFLQSVPGQHSALQRVLADAAEEPVVLLAETGFAGALPVMLGAPGRRPDAVVGIGVLPLTISSVDTAPFGMGLPPDYSKEGRARNRELNAAMRTQVLGGAQRLFAGILADLGCPGRPPFFMDAPLSEADVFLQLSVEELSYRRTDLPEHVHFIGRLPEDPGTGARLPQWWADVLDAGRVVVVTQGTLANLDLGRLIEPALEALADEQVLVVAATGTDREVRGVPANARVARFIPFELLLPHTDLLITNGGFGGVQQALAHGVPMVLAGQSEDKLESNVRVAATGAAVNLGTDNPSPMDIRKAVDSVLSESGYRQNAARLRADYAALDALDVIDTTMRRLMSRTA</sequence>
<name>A0ABU4FK46_9ACTN</name>
<gene>
    <name evidence="2" type="ORF">R5A26_34135</name>
</gene>
<protein>
    <recommendedName>
        <fullName evidence="1">Erythromycin biosynthesis protein CIII-like C-terminal domain-containing protein</fullName>
    </recommendedName>
</protein>
<proteinExistence type="predicted"/>
<evidence type="ECO:0000259" key="1">
    <source>
        <dbReference type="Pfam" id="PF06722"/>
    </source>
</evidence>
<evidence type="ECO:0000313" key="2">
    <source>
        <dbReference type="EMBL" id="MDV7220991.1"/>
    </source>
</evidence>
<dbReference type="PANTHER" id="PTHR21015">
    <property type="entry name" value="UDP-N-ACETYLGLUCOSAMINE--N-ACETYLMURAMYL-(PENTAPEPTIDE) PYROPHOSPHORYL-UNDECAPRENOL N-ACETYLGLUCOSAMINE TRANSFERASE 1"/>
    <property type="match status" value="1"/>
</dbReference>
<dbReference type="PANTHER" id="PTHR21015:SF22">
    <property type="entry name" value="GLYCOSYLTRANSFERASE"/>
    <property type="match status" value="1"/>
</dbReference>
<reference evidence="2 3" key="1">
    <citation type="submission" date="2023-10" db="EMBL/GenBank/DDBJ databases">
        <title>Characterization of rhizosphere-enriched actinobacteria from wheat plants lab-grown on chernevaya soil.</title>
        <authorList>
            <person name="Tikhonova E.N."/>
            <person name="Konopkin A."/>
            <person name="Kravchenko I.K."/>
        </authorList>
    </citation>
    <scope>NUCLEOTIDE SEQUENCE [LARGE SCALE GENOMIC DNA]</scope>
    <source>
        <strain evidence="2 3">RR29</strain>
    </source>
</reference>
<dbReference type="SUPFAM" id="SSF53756">
    <property type="entry name" value="UDP-Glycosyltransferase/glycogen phosphorylase"/>
    <property type="match status" value="1"/>
</dbReference>
<evidence type="ECO:0000313" key="3">
    <source>
        <dbReference type="Proteomes" id="UP001187346"/>
    </source>
</evidence>
<feature type="domain" description="Erythromycin biosynthesis protein CIII-like C-terminal" evidence="1">
    <location>
        <begin position="292"/>
        <end position="412"/>
    </location>
</feature>
<dbReference type="EMBL" id="JAWMAJ010000152">
    <property type="protein sequence ID" value="MDV7220991.1"/>
    <property type="molecule type" value="Genomic_DNA"/>
</dbReference>
<keyword evidence="3" id="KW-1185">Reference proteome</keyword>
<accession>A0ABU4FK46</accession>
<organism evidence="2 3">
    <name type="scientific">Streptomyces prunicolor</name>
    <dbReference type="NCBI Taxonomy" id="67348"/>
    <lineage>
        <taxon>Bacteria</taxon>
        <taxon>Bacillati</taxon>
        <taxon>Actinomycetota</taxon>
        <taxon>Actinomycetes</taxon>
        <taxon>Kitasatosporales</taxon>
        <taxon>Streptomycetaceae</taxon>
        <taxon>Streptomyces</taxon>
    </lineage>
</organism>
<dbReference type="CDD" id="cd03784">
    <property type="entry name" value="GT1_Gtf-like"/>
    <property type="match status" value="1"/>
</dbReference>
<dbReference type="RefSeq" id="WP_317774398.1">
    <property type="nucleotide sequence ID" value="NZ_JAWMAJ010000152.1"/>
</dbReference>
<dbReference type="Proteomes" id="UP001187346">
    <property type="component" value="Unassembled WGS sequence"/>
</dbReference>